<accession>A0A9D4RSW0</accession>
<evidence type="ECO:0000256" key="1">
    <source>
        <dbReference type="ARBA" id="ARBA00004173"/>
    </source>
</evidence>
<dbReference type="FunFam" id="3.40.50.720:FF:000137">
    <property type="entry name" value="Hydroxysteroid (17-beta) dehydrogenase 3"/>
    <property type="match status" value="1"/>
</dbReference>
<dbReference type="SUPFAM" id="SSF51735">
    <property type="entry name" value="NAD(P)-binding Rossmann-fold domains"/>
    <property type="match status" value="1"/>
</dbReference>
<protein>
    <recommendedName>
        <fullName evidence="8">Inactive hydroxysteroid dehydrogenase-like protein 1</fullName>
    </recommendedName>
</protein>
<evidence type="ECO:0000256" key="3">
    <source>
        <dbReference type="ARBA" id="ARBA00023002"/>
    </source>
</evidence>
<dbReference type="PANTHER" id="PTHR44889">
    <property type="entry name" value="INACTIVE HYDROXYSTEROID DEHYDROGENASE-LIKE PROTEIN 1"/>
    <property type="match status" value="1"/>
</dbReference>
<reference evidence="6" key="2">
    <citation type="submission" date="2020-11" db="EMBL/GenBank/DDBJ databases">
        <authorList>
            <person name="McCartney M.A."/>
            <person name="Auch B."/>
            <person name="Kono T."/>
            <person name="Mallez S."/>
            <person name="Becker A."/>
            <person name="Gohl D.M."/>
            <person name="Silverstein K.A.T."/>
            <person name="Koren S."/>
            <person name="Bechman K.B."/>
            <person name="Herman A."/>
            <person name="Abrahante J.E."/>
            <person name="Garbe J."/>
        </authorList>
    </citation>
    <scope>NUCLEOTIDE SEQUENCE</scope>
    <source>
        <strain evidence="6">Duluth1</strain>
        <tissue evidence="6">Whole animal</tissue>
    </source>
</reference>
<evidence type="ECO:0000256" key="4">
    <source>
        <dbReference type="ARBA" id="ARBA00023128"/>
    </source>
</evidence>
<keyword evidence="4" id="KW-0496">Mitochondrion</keyword>
<keyword evidence="2" id="KW-0521">NADP</keyword>
<dbReference type="InterPro" id="IPR052149">
    <property type="entry name" value="17-beta-HSD3-like"/>
</dbReference>
<dbReference type="GO" id="GO:0005739">
    <property type="term" value="C:mitochondrion"/>
    <property type="evidence" value="ECO:0007669"/>
    <property type="project" value="UniProtKB-SubCell"/>
</dbReference>
<dbReference type="GO" id="GO:0016491">
    <property type="term" value="F:oxidoreductase activity"/>
    <property type="evidence" value="ECO:0007669"/>
    <property type="project" value="UniProtKB-KW"/>
</dbReference>
<dbReference type="InterPro" id="IPR036291">
    <property type="entry name" value="NAD(P)-bd_dom_sf"/>
</dbReference>
<dbReference type="InterPro" id="IPR020904">
    <property type="entry name" value="Sc_DH/Rdtase_CS"/>
</dbReference>
<dbReference type="PRINTS" id="PR00081">
    <property type="entry name" value="GDHRDH"/>
</dbReference>
<dbReference type="Proteomes" id="UP000828390">
    <property type="component" value="Unassembled WGS sequence"/>
</dbReference>
<dbReference type="EMBL" id="JAIWYP010000001">
    <property type="protein sequence ID" value="KAH3877530.1"/>
    <property type="molecule type" value="Genomic_DNA"/>
</dbReference>
<evidence type="ECO:0000313" key="7">
    <source>
        <dbReference type="Proteomes" id="UP000828390"/>
    </source>
</evidence>
<evidence type="ECO:0000256" key="5">
    <source>
        <dbReference type="ARBA" id="ARBA00038261"/>
    </source>
</evidence>
<dbReference type="CDD" id="cd05356">
    <property type="entry name" value="17beta-HSD1_like_SDR_c"/>
    <property type="match status" value="1"/>
</dbReference>
<keyword evidence="7" id="KW-1185">Reference proteome</keyword>
<dbReference type="InterPro" id="IPR002347">
    <property type="entry name" value="SDR_fam"/>
</dbReference>
<keyword evidence="3" id="KW-0560">Oxidoreductase</keyword>
<evidence type="ECO:0000313" key="6">
    <source>
        <dbReference type="EMBL" id="KAH3877530.1"/>
    </source>
</evidence>
<comment type="similarity">
    <text evidence="5">Belongs to the short-chain dehydrogenases/reductases (SDR) family. 17-beta-HSD 3 subfamily.</text>
</comment>
<dbReference type="Gene3D" id="3.40.50.720">
    <property type="entry name" value="NAD(P)-binding Rossmann-like Domain"/>
    <property type="match status" value="1"/>
</dbReference>
<proteinExistence type="inferred from homology"/>
<dbReference type="OrthoDB" id="5545019at2759"/>
<dbReference type="PANTHER" id="PTHR44889:SF1">
    <property type="entry name" value="INACTIVE HYDROXYSTEROID DEHYDROGENASE-LIKE PROTEIN 1"/>
    <property type="match status" value="1"/>
</dbReference>
<dbReference type="PROSITE" id="PS00061">
    <property type="entry name" value="ADH_SHORT"/>
    <property type="match status" value="1"/>
</dbReference>
<reference evidence="6" key="1">
    <citation type="journal article" date="2019" name="bioRxiv">
        <title>The Genome of the Zebra Mussel, Dreissena polymorpha: A Resource for Invasive Species Research.</title>
        <authorList>
            <person name="McCartney M.A."/>
            <person name="Auch B."/>
            <person name="Kono T."/>
            <person name="Mallez S."/>
            <person name="Zhang Y."/>
            <person name="Obille A."/>
            <person name="Becker A."/>
            <person name="Abrahante J.E."/>
            <person name="Garbe J."/>
            <person name="Badalamenti J.P."/>
            <person name="Herman A."/>
            <person name="Mangelson H."/>
            <person name="Liachko I."/>
            <person name="Sullivan S."/>
            <person name="Sone E.D."/>
            <person name="Koren S."/>
            <person name="Silverstein K.A.T."/>
            <person name="Beckman K.B."/>
            <person name="Gohl D.M."/>
        </authorList>
    </citation>
    <scope>NUCLEOTIDE SEQUENCE</scope>
    <source>
        <strain evidence="6">Duluth1</strain>
        <tissue evidence="6">Whole animal</tissue>
    </source>
</reference>
<dbReference type="Pfam" id="PF00106">
    <property type="entry name" value="adh_short"/>
    <property type="match status" value="1"/>
</dbReference>
<name>A0A9D4RSW0_DREPO</name>
<comment type="caution">
    <text evidence="6">The sequence shown here is derived from an EMBL/GenBank/DDBJ whole genome shotgun (WGS) entry which is preliminary data.</text>
</comment>
<sequence length="353" mass="40271">MAAIDRFEFLFQEVVKVFGDIRDVFAYVGAIYTSRKLLHILRRICGCLNVHFVSRLSDKCDLAQKFGEWAVITGASEGIGLAYARELAKRNLNIILISRRLEKLQAAATAIEEEFHVKTQCVAVDFSVGKDTYNVIWDKIKDKEIGVLVNNVGVMYDFPQLFLDVPEERLWQIVNINVAAATMMTHMILPQMVERGKGAIVIVSSGACTQITPMMTVYAGTKSFLDYFAQGLRYEYKNKGITIQSLRPFYVNTKMTRYSKTLTSHSFLVPSAENFASHAVATLGHSGRTTGYWPHTLQMWLFESIPEWLWMWGAYRLNQALQRQALERLDLRKPRVKSADSMDNFEELLQTKP</sequence>
<comment type="subcellular location">
    <subcellularLocation>
        <location evidence="1">Mitochondrion</location>
    </subcellularLocation>
</comment>
<organism evidence="6 7">
    <name type="scientific">Dreissena polymorpha</name>
    <name type="common">Zebra mussel</name>
    <name type="synonym">Mytilus polymorpha</name>
    <dbReference type="NCBI Taxonomy" id="45954"/>
    <lineage>
        <taxon>Eukaryota</taxon>
        <taxon>Metazoa</taxon>
        <taxon>Spiralia</taxon>
        <taxon>Lophotrochozoa</taxon>
        <taxon>Mollusca</taxon>
        <taxon>Bivalvia</taxon>
        <taxon>Autobranchia</taxon>
        <taxon>Heteroconchia</taxon>
        <taxon>Euheterodonta</taxon>
        <taxon>Imparidentia</taxon>
        <taxon>Neoheterodontei</taxon>
        <taxon>Myida</taxon>
        <taxon>Dreissenoidea</taxon>
        <taxon>Dreissenidae</taxon>
        <taxon>Dreissena</taxon>
    </lineage>
</organism>
<dbReference type="AlphaFoldDB" id="A0A9D4RSW0"/>
<evidence type="ECO:0008006" key="8">
    <source>
        <dbReference type="Google" id="ProtNLM"/>
    </source>
</evidence>
<gene>
    <name evidence="6" type="ORF">DPMN_001403</name>
</gene>
<evidence type="ECO:0000256" key="2">
    <source>
        <dbReference type="ARBA" id="ARBA00022857"/>
    </source>
</evidence>